<dbReference type="Gene3D" id="2.120.10.30">
    <property type="entry name" value="TolB, C-terminal domain"/>
    <property type="match status" value="1"/>
</dbReference>
<dbReference type="Pfam" id="PF07676">
    <property type="entry name" value="PD40"/>
    <property type="match status" value="2"/>
</dbReference>
<dbReference type="SUPFAM" id="SSF82171">
    <property type="entry name" value="DPP6 N-terminal domain-like"/>
    <property type="match status" value="1"/>
</dbReference>
<evidence type="ECO:0000256" key="2">
    <source>
        <dbReference type="SAM" id="SignalP"/>
    </source>
</evidence>
<sequence length="953" mass="108366">MFLKKSVLLATLAVVGFINFSFAQSLPILDQNPTGLKWYQINTPKFRVVYPKGFESEAQRMANTLQTIYGPVSRSLEKEPRPISIVLQNQTAISNGFVTLTPRRSEFFTTPPQDYNLLGTNDWLNLLAVHEFRHVVQFDKALTGFTKGVYYIFGGNGLSLIANLSVPGWFWEGDAVGAETALTSSGRGRMPNFSLELRTYLLEKGAFSYSKAYLGSYKDYVTPGFSRYKLGYYITTYMKREYGPNAWSRVLNRTYNFPLLPFVFSNAIKKETGKRVEDLYEVTMNNIGSKWREQLEGMPITEAETLPTAQNRVFTSYEYPQFLSDGRILAQKYGMADVETFVVLNPDGSRKEEKVYVPGIVNSGGMLSVSKDVLIWSERTFDPRWGMKDYTILKLYDLKTKQVRQITRKSRLNVPSLSPDGQKILALQVSVNNEYNFVILDSRTGQELQKLSNPGNHFYIMPRWSPDGQQIVAVKLAKEGKTIELIDIATGKGREIIPYSHMNIAHPVMNGDYVYFNSPYNGIDNIHAVHIQTGKEYKVTSRKYGAYNPAISPDGSTLAFNDYTVDGFRIATMPNNPGTWTPLEQVEDRNVNYHAPLVEQEGNHNILDSIPTNEYQINRFSKGKHLFNPYSWSPIISSDARGLTLSLASQDILSTLQAEAGLGYNANEQTANFFANVSYQGLYPVLDATFESGPRNVSLTIDEEEQKDTWKESNLMLGARLPFNFTHDKYIQTLNVSAHTSLTLVDGYDLPRRRFSDISNGSMQAMLYGLSYRRLHKRSIRDIAPRWGQTLALNFRHTPFGGDFQGQLFSAVGNAYFPGLGKHHSFHIRAQYQQEDQSNYRFSSSILFPRGHEYTSHSQFYGGSAEYRLPLFNPDYALGRWFYFRRINGGLFYDVGKGETSQGSKLYQSIGADLTTEFCFMRLPVPLEMGMRTIYFPDTNQWNFQFLVIEVGF</sequence>
<comment type="caution">
    <text evidence="3">The sequence shown here is derived from an EMBL/GenBank/DDBJ whole genome shotgun (WGS) entry which is preliminary data.</text>
</comment>
<keyword evidence="2" id="KW-0732">Signal</keyword>
<reference evidence="3" key="1">
    <citation type="submission" date="2023-07" db="EMBL/GenBank/DDBJ databases">
        <title>The genome sequence of Rhodocytophaga aerolata KACC 12507.</title>
        <authorList>
            <person name="Zhang X."/>
        </authorList>
    </citation>
    <scope>NUCLEOTIDE SEQUENCE</scope>
    <source>
        <strain evidence="3">KACC 12507</strain>
    </source>
</reference>
<gene>
    <name evidence="3" type="ORF">Q0590_01590</name>
</gene>
<proteinExistence type="inferred from homology"/>
<dbReference type="InterPro" id="IPR011042">
    <property type="entry name" value="6-blade_b-propeller_TolB-like"/>
</dbReference>
<dbReference type="PANTHER" id="PTHR36842:SF1">
    <property type="entry name" value="PROTEIN TOLB"/>
    <property type="match status" value="1"/>
</dbReference>
<organism evidence="3 4">
    <name type="scientific">Rhodocytophaga aerolata</name>
    <dbReference type="NCBI Taxonomy" id="455078"/>
    <lineage>
        <taxon>Bacteria</taxon>
        <taxon>Pseudomonadati</taxon>
        <taxon>Bacteroidota</taxon>
        <taxon>Cytophagia</taxon>
        <taxon>Cytophagales</taxon>
        <taxon>Rhodocytophagaceae</taxon>
        <taxon>Rhodocytophaga</taxon>
    </lineage>
</organism>
<dbReference type="Proteomes" id="UP001168528">
    <property type="component" value="Unassembled WGS sequence"/>
</dbReference>
<evidence type="ECO:0000313" key="4">
    <source>
        <dbReference type="Proteomes" id="UP001168528"/>
    </source>
</evidence>
<evidence type="ECO:0008006" key="5">
    <source>
        <dbReference type="Google" id="ProtNLM"/>
    </source>
</evidence>
<dbReference type="PANTHER" id="PTHR36842">
    <property type="entry name" value="PROTEIN TOLB HOMOLOG"/>
    <property type="match status" value="1"/>
</dbReference>
<accession>A0ABT8QYK3</accession>
<evidence type="ECO:0000256" key="1">
    <source>
        <dbReference type="ARBA" id="ARBA00009820"/>
    </source>
</evidence>
<feature type="signal peptide" evidence="2">
    <location>
        <begin position="1"/>
        <end position="23"/>
    </location>
</feature>
<name>A0ABT8QYK3_9BACT</name>
<protein>
    <recommendedName>
        <fullName evidence="5">BamA/TamA family outer membrane protein</fullName>
    </recommendedName>
</protein>
<comment type="similarity">
    <text evidence="1">Belongs to the TolB family.</text>
</comment>
<keyword evidence="4" id="KW-1185">Reference proteome</keyword>
<evidence type="ECO:0000313" key="3">
    <source>
        <dbReference type="EMBL" id="MDO1444920.1"/>
    </source>
</evidence>
<dbReference type="InterPro" id="IPR011659">
    <property type="entry name" value="WD40"/>
</dbReference>
<dbReference type="EMBL" id="JAUKPO010000001">
    <property type="protein sequence ID" value="MDO1444920.1"/>
    <property type="molecule type" value="Genomic_DNA"/>
</dbReference>
<feature type="chain" id="PRO_5046039426" description="BamA/TamA family outer membrane protein" evidence="2">
    <location>
        <begin position="24"/>
        <end position="953"/>
    </location>
</feature>
<dbReference type="RefSeq" id="WP_302035721.1">
    <property type="nucleotide sequence ID" value="NZ_JAUKPO010000001.1"/>
</dbReference>